<dbReference type="GO" id="GO:1990116">
    <property type="term" value="P:ribosome-associated ubiquitin-dependent protein catabolic process"/>
    <property type="evidence" value="ECO:0007669"/>
    <property type="project" value="UniProtKB-UniRule"/>
</dbReference>
<dbReference type="GO" id="GO:0008270">
    <property type="term" value="F:zinc ion binding"/>
    <property type="evidence" value="ECO:0007669"/>
    <property type="project" value="UniProtKB-KW"/>
</dbReference>
<evidence type="ECO:0000256" key="2">
    <source>
        <dbReference type="ARBA" id="ARBA00017157"/>
    </source>
</evidence>
<dbReference type="GO" id="GO:1990112">
    <property type="term" value="C:RQC complex"/>
    <property type="evidence" value="ECO:0007669"/>
    <property type="project" value="UniProtKB-UniRule"/>
</dbReference>
<sequence length="959" mass="112376">MFNPFDEGADETSENHVFDLICKLEKKNENTRLRVLDELEKSEIKNAHLNMLLCKLNKNKNDSNDLLEDKMNRIYDKIIREWPVDVFNEMKEIGDSRFNTMCLRNRISTKKVIKLLAADKVANHMFVINNSVDLGVLQLFVQYQVEQNATILNKLNIQFEYKLTTNDFKALHYVIKNVDKNSLIARVIYEYLMEMNGMFNIKIYMLLDQFSDEITDYDRIQKEVEEHSRDLSNKTLELIFKCNKIVKDNIQVESYEKCKVLGKEKDDQYLIRVFGDDFDVFEMMQGRKNEFYVELLKNKKSEIVKSVNKHFQSVIECDVDNTILDEMKEMEISNVAKLHILFKLGEKKPLELTNQEIQTYFRCAQKVLNSSRIVEFLEQTRRHDLDVTEFINENQELANLECMKHFKISFRELRLTSFHATKELFEQKYDQSEIAFGEYRSNNTLLAALCYCNITKDDLKSIWNRIDFMFIFNHFCSKRLLLKLVQLAPSYGRIITHIASHIGQLDIQNSIYFTGGVFDSDEFFYKNTLVLPYRDKRVEIIRDVLKMILDQESDLISAKLLHSLCCLLLFDEFTEMFDLDSTITSPLELLLGKNGIFLNRITRHPNQINSKLSQIGFQYKTNKKALDVAIRNGSIQVFGLTDPTFLSDEAVSLISRHIINATEFDTHCFVDGNCTVFNSLLESIKMIDGDRMLLTEFRHRRLAAYSSLITAISKLASNLMIDNWSFSKQEQHTDHDFLRQFLTDWISEYTNAYFTILLHTLHRISNLILISFIEECIPNKAVSDFTNYATPSEMTLFCYLFPRRFRRLSQPSLSITSLISLIRSRRLPDGVTLSVVPSHTVTEFRYSYEVDSIKDGVTFRLFSDVSRPPVCDSQIRLNILLQKSYNLTEIFNTWKVNYDKKLVGFTECLICYFIIDPEYKRAPDYECSNCGNKFHRSCIFRWIGQARSEKCPMCRVELN</sequence>
<feature type="domain" description="RING-type" evidence="5">
    <location>
        <begin position="908"/>
        <end position="955"/>
    </location>
</feature>
<comment type="subunit">
    <text evidence="4">Component of the ribosome quality control complex (RQC).</text>
</comment>
<dbReference type="GO" id="GO:0072344">
    <property type="term" value="P:rescue of stalled ribosome"/>
    <property type="evidence" value="ECO:0007669"/>
    <property type="project" value="UniProtKB-UniRule"/>
</dbReference>
<dbReference type="PANTHER" id="PTHR12389:SF0">
    <property type="entry name" value="E3 UBIQUITIN-PROTEIN LIGASE LISTERIN"/>
    <property type="match status" value="1"/>
</dbReference>
<keyword evidence="7" id="KW-1185">Reference proteome</keyword>
<evidence type="ECO:0000313" key="6">
    <source>
        <dbReference type="EMBL" id="ORD95026.1"/>
    </source>
</evidence>
<dbReference type="InterPro" id="IPR001841">
    <property type="entry name" value="Znf_RING"/>
</dbReference>
<evidence type="ECO:0000256" key="4">
    <source>
        <dbReference type="RuleBase" id="RU367090"/>
    </source>
</evidence>
<keyword evidence="4" id="KW-0862">Zinc</keyword>
<dbReference type="UniPathway" id="UPA00143"/>
<evidence type="ECO:0000256" key="1">
    <source>
        <dbReference type="ARBA" id="ARBA00007997"/>
    </source>
</evidence>
<keyword evidence="3 4" id="KW-0863">Zinc-finger</keyword>
<accession>A0A1Y1S986</accession>
<keyword evidence="4" id="KW-0808">Transferase</keyword>
<dbReference type="GO" id="GO:0061630">
    <property type="term" value="F:ubiquitin protein ligase activity"/>
    <property type="evidence" value="ECO:0007669"/>
    <property type="project" value="UniProtKB-UniRule"/>
</dbReference>
<dbReference type="SUPFAM" id="SSF57850">
    <property type="entry name" value="RING/U-box"/>
    <property type="match status" value="1"/>
</dbReference>
<organism evidence="6 7">
    <name type="scientific">Enterospora canceri</name>
    <dbReference type="NCBI Taxonomy" id="1081671"/>
    <lineage>
        <taxon>Eukaryota</taxon>
        <taxon>Fungi</taxon>
        <taxon>Fungi incertae sedis</taxon>
        <taxon>Microsporidia</taxon>
        <taxon>Enterocytozoonidae</taxon>
        <taxon>Enterospora</taxon>
    </lineage>
</organism>
<comment type="pathway">
    <text evidence="4">Protein modification; protein ubiquitination.</text>
</comment>
<dbReference type="AlphaFoldDB" id="A0A1Y1S986"/>
<dbReference type="Gene3D" id="3.30.40.10">
    <property type="entry name" value="Zinc/RING finger domain, C3HC4 (zinc finger)"/>
    <property type="match status" value="1"/>
</dbReference>
<comment type="function">
    <text evidence="4">E3 ubiquitin-protein ligase. Component of the ribosome quality control complex (RQC), a ribosome-associated complex that mediates ubiquitination and extraction of incompletely synthesized nascent chains for proteasomal degradation.</text>
</comment>
<dbReference type="PANTHER" id="PTHR12389">
    <property type="entry name" value="ZINC FINGER PROTEIN 294"/>
    <property type="match status" value="1"/>
</dbReference>
<reference evidence="6 7" key="1">
    <citation type="journal article" date="2017" name="Environ. Microbiol.">
        <title>Decay of the glycolytic pathway and adaptation to intranuclear parasitism within Enterocytozoonidae microsporidia.</title>
        <authorList>
            <person name="Wiredu Boakye D."/>
            <person name="Jaroenlak P."/>
            <person name="Prachumwat A."/>
            <person name="Williams T.A."/>
            <person name="Bateman K.S."/>
            <person name="Itsathitphaisarn O."/>
            <person name="Sritunyalucksana K."/>
            <person name="Paszkiewicz K.H."/>
            <person name="Moore K.A."/>
            <person name="Stentiford G.D."/>
            <person name="Williams B.A."/>
        </authorList>
    </citation>
    <scope>NUCLEOTIDE SEQUENCE [LARGE SCALE GENOMIC DNA]</scope>
    <source>
        <strain evidence="6 7">GB1</strain>
    </source>
</reference>
<keyword evidence="4" id="KW-0833">Ubl conjugation pathway</keyword>
<evidence type="ECO:0000313" key="7">
    <source>
        <dbReference type="Proteomes" id="UP000192639"/>
    </source>
</evidence>
<dbReference type="GO" id="GO:0005829">
    <property type="term" value="C:cytosol"/>
    <property type="evidence" value="ECO:0007669"/>
    <property type="project" value="UniProtKB-UniRule"/>
</dbReference>
<comment type="caution">
    <text evidence="6">The sequence shown here is derived from an EMBL/GenBank/DDBJ whole genome shotgun (WGS) entry which is preliminary data.</text>
</comment>
<keyword evidence="4" id="KW-0479">Metal-binding</keyword>
<comment type="catalytic activity">
    <reaction evidence="4">
        <text>S-ubiquitinyl-[E2 ubiquitin-conjugating enzyme]-L-cysteine + [acceptor protein]-L-lysine = [E2 ubiquitin-conjugating enzyme]-L-cysteine + N(6)-ubiquitinyl-[acceptor protein]-L-lysine.</text>
        <dbReference type="EC" id="2.3.2.27"/>
    </reaction>
</comment>
<proteinExistence type="inferred from homology"/>
<dbReference type="VEuPathDB" id="MicrosporidiaDB:ECANGB1_1674"/>
<dbReference type="OrthoDB" id="2196118at2759"/>
<dbReference type="PROSITE" id="PS50089">
    <property type="entry name" value="ZF_RING_2"/>
    <property type="match status" value="1"/>
</dbReference>
<name>A0A1Y1S986_9MICR</name>
<dbReference type="EMBL" id="LWDP01000005">
    <property type="protein sequence ID" value="ORD95026.1"/>
    <property type="molecule type" value="Genomic_DNA"/>
</dbReference>
<evidence type="ECO:0000256" key="3">
    <source>
        <dbReference type="PROSITE-ProRule" id="PRU00175"/>
    </source>
</evidence>
<dbReference type="GO" id="GO:0016567">
    <property type="term" value="P:protein ubiquitination"/>
    <property type="evidence" value="ECO:0007669"/>
    <property type="project" value="UniProtKB-UniPathway"/>
</dbReference>
<protein>
    <recommendedName>
        <fullName evidence="2 4">E3 ubiquitin-protein ligase listerin</fullName>
        <ecNumber evidence="4">2.3.2.27</ecNumber>
    </recommendedName>
    <alternativeName>
        <fullName evidence="4">RING-type E3 ubiquitin transferase listerin</fullName>
    </alternativeName>
</protein>
<dbReference type="InterPro" id="IPR013083">
    <property type="entry name" value="Znf_RING/FYVE/PHD"/>
</dbReference>
<dbReference type="EC" id="2.3.2.27" evidence="4"/>
<dbReference type="GO" id="GO:0043023">
    <property type="term" value="F:ribosomal large subunit binding"/>
    <property type="evidence" value="ECO:0007669"/>
    <property type="project" value="TreeGrafter"/>
</dbReference>
<dbReference type="InterPro" id="IPR039795">
    <property type="entry name" value="LTN1/Rkr1"/>
</dbReference>
<dbReference type="Proteomes" id="UP000192639">
    <property type="component" value="Unassembled WGS sequence"/>
</dbReference>
<comment type="similarity">
    <text evidence="1 4">Belongs to the LTN1 family.</text>
</comment>
<evidence type="ECO:0000259" key="5">
    <source>
        <dbReference type="PROSITE" id="PS50089"/>
    </source>
</evidence>
<gene>
    <name evidence="6" type="primary">LTN1</name>
    <name evidence="6" type="ORF">ECANGB1_1674</name>
</gene>